<dbReference type="GO" id="GO:0006508">
    <property type="term" value="P:proteolysis"/>
    <property type="evidence" value="ECO:0007669"/>
    <property type="project" value="UniProtKB-KW"/>
</dbReference>
<organism evidence="10 11">
    <name type="scientific">Sphaerochaeta pleomorpha (strain ATCC BAA-1885 / DSM 22778 / Grapes)</name>
    <dbReference type="NCBI Taxonomy" id="158190"/>
    <lineage>
        <taxon>Bacteria</taxon>
        <taxon>Pseudomonadati</taxon>
        <taxon>Spirochaetota</taxon>
        <taxon>Spirochaetia</taxon>
        <taxon>Spirochaetales</taxon>
        <taxon>Sphaerochaetaceae</taxon>
        <taxon>Sphaerochaeta</taxon>
    </lineage>
</organism>
<dbReference type="HOGENOM" id="CLU_021802_6_0_12"/>
<feature type="domain" description="Peptidase M20 dimerisation" evidence="9">
    <location>
        <begin position="165"/>
        <end position="261"/>
    </location>
</feature>
<keyword evidence="6" id="KW-0482">Metalloprotease</keyword>
<dbReference type="STRING" id="158190.SpiGrapes_2330"/>
<evidence type="ECO:0000313" key="10">
    <source>
        <dbReference type="EMBL" id="AEV30105.1"/>
    </source>
</evidence>
<feature type="binding site" evidence="8">
    <location>
        <position position="63"/>
    </location>
    <ligand>
        <name>Zn(2+)</name>
        <dbReference type="ChEBI" id="CHEBI:29105"/>
        <label>1</label>
    </ligand>
</feature>
<dbReference type="Proteomes" id="UP000005632">
    <property type="component" value="Chromosome"/>
</dbReference>
<accession>G8QSS3</accession>
<dbReference type="PIRSF" id="PIRSF001123">
    <property type="entry name" value="PepA_GA"/>
    <property type="match status" value="1"/>
</dbReference>
<reference evidence="10 11" key="1">
    <citation type="submission" date="2011-11" db="EMBL/GenBank/DDBJ databases">
        <title>Complete sequence of Spirochaeta sp. grapes.</title>
        <authorList>
            <consortium name="US DOE Joint Genome Institute"/>
            <person name="Lucas S."/>
            <person name="Han J."/>
            <person name="Lapidus A."/>
            <person name="Cheng J.-F."/>
            <person name="Goodwin L."/>
            <person name="Pitluck S."/>
            <person name="Peters L."/>
            <person name="Ovchinnikova G."/>
            <person name="Munk A.C."/>
            <person name="Detter J.C."/>
            <person name="Han C."/>
            <person name="Tapia R."/>
            <person name="Land M."/>
            <person name="Hauser L."/>
            <person name="Kyrpides N."/>
            <person name="Ivanova N."/>
            <person name="Pagani I."/>
            <person name="Ritalahtilisa K."/>
            <person name="Loeffler F."/>
            <person name="Woyke T."/>
        </authorList>
    </citation>
    <scope>NUCLEOTIDE SEQUENCE [LARGE SCALE GENOMIC DNA]</scope>
    <source>
        <strain evidence="11">ATCC BAA-1885 / DSM 22778 / Grapes</strain>
    </source>
</reference>
<comment type="cofactor">
    <cofactor evidence="1">
        <name>Zn(2+)</name>
        <dbReference type="ChEBI" id="CHEBI:29105"/>
    </cofactor>
</comment>
<dbReference type="NCBIfam" id="TIGR01883">
    <property type="entry name" value="PepT-like"/>
    <property type="match status" value="1"/>
</dbReference>
<keyword evidence="4" id="KW-0378">Hydrolase</keyword>
<dbReference type="Gene3D" id="3.40.630.10">
    <property type="entry name" value="Zn peptidases"/>
    <property type="match status" value="1"/>
</dbReference>
<dbReference type="AlphaFoldDB" id="G8QSS3"/>
<dbReference type="InterPro" id="IPR011650">
    <property type="entry name" value="Peptidase_M20_dimer"/>
</dbReference>
<evidence type="ECO:0000256" key="1">
    <source>
        <dbReference type="ARBA" id="ARBA00001947"/>
    </source>
</evidence>
<dbReference type="InterPro" id="IPR008007">
    <property type="entry name" value="Peptidase_M42"/>
</dbReference>
<dbReference type="InterPro" id="IPR010162">
    <property type="entry name" value="PepT-like"/>
</dbReference>
<dbReference type="SUPFAM" id="SSF53187">
    <property type="entry name" value="Zn-dependent exopeptidases"/>
    <property type="match status" value="1"/>
</dbReference>
<keyword evidence="11" id="KW-1185">Reference proteome</keyword>
<dbReference type="InterPro" id="IPR036264">
    <property type="entry name" value="Bact_exopeptidase_dim_dom"/>
</dbReference>
<protein>
    <submittedName>
        <fullName evidence="10">Peptidase T-like protein</fullName>
    </submittedName>
</protein>
<dbReference type="SUPFAM" id="SSF55031">
    <property type="entry name" value="Bacterial exopeptidase dimerisation domain"/>
    <property type="match status" value="1"/>
</dbReference>
<comment type="cofactor">
    <cofactor evidence="8">
        <name>a divalent metal cation</name>
        <dbReference type="ChEBI" id="CHEBI:60240"/>
    </cofactor>
    <text evidence="8">Binds 2 divalent metal cations per subunit.</text>
</comment>
<dbReference type="GO" id="GO:0046872">
    <property type="term" value="F:metal ion binding"/>
    <property type="evidence" value="ECO:0007669"/>
    <property type="project" value="UniProtKB-UniRule"/>
</dbReference>
<dbReference type="eggNOG" id="COG2195">
    <property type="taxonomic scope" value="Bacteria"/>
</dbReference>
<name>G8QSS3_SPHPG</name>
<keyword evidence="5" id="KW-0862">Zinc</keyword>
<evidence type="ECO:0000313" key="11">
    <source>
        <dbReference type="Proteomes" id="UP000005632"/>
    </source>
</evidence>
<dbReference type="Pfam" id="PF07687">
    <property type="entry name" value="M20_dimer"/>
    <property type="match status" value="1"/>
</dbReference>
<dbReference type="RefSeq" id="WP_014270946.1">
    <property type="nucleotide sequence ID" value="NC_016633.1"/>
</dbReference>
<dbReference type="Gene3D" id="3.30.70.360">
    <property type="match status" value="1"/>
</dbReference>
<dbReference type="InterPro" id="IPR001261">
    <property type="entry name" value="ArgE/DapE_CS"/>
</dbReference>
<keyword evidence="3 8" id="KW-0479">Metal-binding</keyword>
<proteinExistence type="inferred from homology"/>
<dbReference type="OrthoDB" id="9773892at2"/>
<evidence type="ECO:0000259" key="9">
    <source>
        <dbReference type="Pfam" id="PF07687"/>
    </source>
</evidence>
<keyword evidence="2" id="KW-0645">Protease</keyword>
<evidence type="ECO:0000256" key="3">
    <source>
        <dbReference type="ARBA" id="ARBA00022723"/>
    </source>
</evidence>
<comment type="similarity">
    <text evidence="7">Belongs to the peptidase M42 family.</text>
</comment>
<dbReference type="PROSITE" id="PS00758">
    <property type="entry name" value="ARGE_DAPE_CPG2_1"/>
    <property type="match status" value="1"/>
</dbReference>
<evidence type="ECO:0000256" key="8">
    <source>
        <dbReference type="PIRSR" id="PIRSR001123-2"/>
    </source>
</evidence>
<dbReference type="GO" id="GO:0008237">
    <property type="term" value="F:metallopeptidase activity"/>
    <property type="evidence" value="ECO:0007669"/>
    <property type="project" value="UniProtKB-KW"/>
</dbReference>
<evidence type="ECO:0000256" key="6">
    <source>
        <dbReference type="ARBA" id="ARBA00023049"/>
    </source>
</evidence>
<dbReference type="GO" id="GO:0004177">
    <property type="term" value="F:aminopeptidase activity"/>
    <property type="evidence" value="ECO:0007669"/>
    <property type="project" value="UniProtKB-UniRule"/>
</dbReference>
<dbReference type="PANTHER" id="PTHR42994:SF2">
    <property type="entry name" value="PEPTIDASE"/>
    <property type="match status" value="1"/>
</dbReference>
<evidence type="ECO:0000256" key="4">
    <source>
        <dbReference type="ARBA" id="ARBA00022801"/>
    </source>
</evidence>
<gene>
    <name evidence="10" type="ordered locus">SpiGrapes_2330</name>
</gene>
<dbReference type="InterPro" id="IPR002933">
    <property type="entry name" value="Peptidase_M20"/>
</dbReference>
<evidence type="ECO:0000256" key="7">
    <source>
        <dbReference type="PIRNR" id="PIRNR001123"/>
    </source>
</evidence>
<evidence type="ECO:0000256" key="5">
    <source>
        <dbReference type="ARBA" id="ARBA00022833"/>
    </source>
</evidence>
<evidence type="ECO:0000256" key="2">
    <source>
        <dbReference type="ARBA" id="ARBA00022670"/>
    </source>
</evidence>
<dbReference type="PANTHER" id="PTHR42994">
    <property type="entry name" value="PEPTIDASE T"/>
    <property type="match status" value="1"/>
</dbReference>
<dbReference type="EMBL" id="CP003155">
    <property type="protein sequence ID" value="AEV30105.1"/>
    <property type="molecule type" value="Genomic_DNA"/>
</dbReference>
<dbReference type="Pfam" id="PF01546">
    <property type="entry name" value="Peptidase_M20"/>
    <property type="match status" value="1"/>
</dbReference>
<sequence>MNSTVNTFLDLVAINSVSRNEKTIGEDLARRLQRLGIETEKDEAGNLFAFVKGQKETILFNAHMDTVPPAENAKVVIENGIIKTDHTTALGADDKAALAAILSVLERLITQKVEHHSLMILFTTSEEIGLQGASLVAREKLASVSYGYTFDASGPVGTCITAAPGYDRIEATFHGRASHAGFSPETGISAIQMGSEAIASMQLLKIDEETTANVGSFLAPGNNNIVNPKAILTFESRSLDKQKLEKQTGHMVSCLQEAARKRGGTVEITVDHMYGSYTLDTACPAFRYLRETCEALALPYHEQPTLGGSDANVFNTKGLTTVVCCCGYEHAHTVHEEISIEQIDRLEKLVFALATR</sequence>
<dbReference type="KEGG" id="sgp:SpiGrapes_2330"/>